<feature type="compositionally biased region" description="Low complexity" evidence="1">
    <location>
        <begin position="1759"/>
        <end position="1770"/>
    </location>
</feature>
<accession>A0A6C0BXZ0</accession>
<feature type="compositionally biased region" description="Low complexity" evidence="1">
    <location>
        <begin position="1803"/>
        <end position="1843"/>
    </location>
</feature>
<reference evidence="2" key="1">
    <citation type="journal article" date="2020" name="Nature">
        <title>Giant virus diversity and host interactions through global metagenomics.</title>
        <authorList>
            <person name="Schulz F."/>
            <person name="Roux S."/>
            <person name="Paez-Espino D."/>
            <person name="Jungbluth S."/>
            <person name="Walsh D.A."/>
            <person name="Denef V.J."/>
            <person name="McMahon K.D."/>
            <person name="Konstantinidis K.T."/>
            <person name="Eloe-Fadrosh E.A."/>
            <person name="Kyrpides N.C."/>
            <person name="Woyke T."/>
        </authorList>
    </citation>
    <scope>NUCLEOTIDE SEQUENCE</scope>
    <source>
        <strain evidence="2">GVMAG-M-3300020166-18</strain>
    </source>
</reference>
<organism evidence="2">
    <name type="scientific">viral metagenome</name>
    <dbReference type="NCBI Taxonomy" id="1070528"/>
    <lineage>
        <taxon>unclassified sequences</taxon>
        <taxon>metagenomes</taxon>
        <taxon>organismal metagenomes</taxon>
    </lineage>
</organism>
<name>A0A6C0BXZ0_9ZZZZ</name>
<proteinExistence type="predicted"/>
<protein>
    <submittedName>
        <fullName evidence="2">Uncharacterized protein</fullName>
    </submittedName>
</protein>
<feature type="compositionally biased region" description="Acidic residues" evidence="1">
    <location>
        <begin position="1779"/>
        <end position="1802"/>
    </location>
</feature>
<evidence type="ECO:0000313" key="2">
    <source>
        <dbReference type="EMBL" id="QHS96404.1"/>
    </source>
</evidence>
<feature type="region of interest" description="Disordered" evidence="1">
    <location>
        <begin position="1746"/>
        <end position="1843"/>
    </location>
</feature>
<evidence type="ECO:0000256" key="1">
    <source>
        <dbReference type="SAM" id="MobiDB-lite"/>
    </source>
</evidence>
<feature type="compositionally biased region" description="Gly residues" evidence="1">
    <location>
        <begin position="1748"/>
        <end position="1758"/>
    </location>
</feature>
<feature type="region of interest" description="Disordered" evidence="1">
    <location>
        <begin position="715"/>
        <end position="744"/>
    </location>
</feature>
<dbReference type="EMBL" id="MN739271">
    <property type="protein sequence ID" value="QHS96404.1"/>
    <property type="molecule type" value="Genomic_DNA"/>
</dbReference>
<sequence length="1843" mass="210016">MKRLNHLIWIRNVLKLNNYKYIMTDKEFLKDIYNPYNSDGDQINEIRYIFSEALHSSNTTEIMNKEKVLNEKIEIANGEQCFFEGDYTKTPTDVDVLTLQQRNTINELMTYCHMFTDAGAAPDTAISIEKEPSIFEFKKDFYKKVTPIKRNHPQNILRLFGSVYRELPDEYMLIGNKKVKAGPAVNQAENYLFSKGMVINFYKTPVFGKKNVWNTDTGSSFNFAVKFKHPKTNKHNSINIVIENSEPYENSTAKRQLRRLSAAVGAKWENDRLNKTFIVEDAINKKLKYKENVFKVDNHTYKPVKDYECESDCDEYISASCKPEHDINIDMSMNNQIFPGISDTNTVPLRVAKITDDNGVILSCGSVTDFIKIDNIPDDKYSERDDDDSFIFTGQIPTIGDLYRYATVGTQELSYKDTKLRFKIKSDPDKYTSIEMDKNGCFGNKSIDKDGFATGKFVRFDDMTINLTEIIENDSKKKGTDEHNLNFLTINFDTSFINKNIVPVGEYIKKQEKELDEFKRKSEAKRKGHADGIVKPRIEDDNQSIKFVDEFGVGLPNARFKIKSEVEPVDFAPKGLLHLANDGRYNIRSIAQLKRIMRRIKKYDKQGNLVPEYGAYGISGEYFYDTVEKFMKAGGVQRVAWTDNIDKIYHKEYLNIFLKKMPLFIPAFQGYIDAKNYNTNQFLRSLGTNIADFTEDNNHYKMQLMEKLKTTAETAPAGTAPAGTAPAGTAPAGTAPAETAPAGWEKSGYAGGDDMYKLALKLIDEQLKIKGRPPIGNDYKTLPIDNPKIEKTYGILYAGQIYSLDYLQNYDGEEEDGVLPNKYQCTNSGGKKTYSVGGVSVTNEGDGSFNFHPKSEFGYVKFKTEETPNKDDKAKSGETTYKIIINERSPPSLTLILEMIMTEEERKGVKEMEKVVDEVNNMLKTGNTKTPEMTEETWKQQQLVKLSESPHATVKKLIKLTNLSQGYIIKKNGWITGWKKDKIQIGSSMGPKDTSTITTKILQKWMKNGDSTGKTILEDLGKKLEAPTQLPFLPDVTTDGGFVKIKDLHNEAIENLDTSLNEIEKEFNKEIYKEVMDGEELPETEEWERDPEQLGFEAAEVKGTNLFDKMKEGLEGMMRSENAAHAHENEFVPMNVWYKEKSEGFTGWTKNGFTRNITMKFNNDNLQCEKQEVSWDHDVTERSNSKIHYLFMLNQYIYVCLYHLSTNYIRTTTENLPDEYKRTSGKPSYEEISNIWRFFEEDGDGNFPIKLGEGEKSTFDVTYNELKKLFNFGFEFAEIYPKKPEGNNYDSIPLKNAKVDTPNYSTLVNFNINQAFPQETAIETFYNYHFNDIKVAIKTKLNDDSDVKYIAKLYTIYTRRYVCVYNKKEDMPCVYFEAWIKEEMVDGDWHIVSIVDWGKRGLELNVEQSKKIYLVYALDQENPFGRKIKDKLTAYRFTIEDARILTAENKHEFFLSQLLTKIGVASGDEVTLEIIKGGKCVPIENQNPILSGFITKLKKDIKKKLCVKMEAATEEEADEKVRLVMMVVQLMFFTLLHGNNYMDYDVLSIEQFLRACKYFGKKAGMPGDDSKPTECIENYIKVGDPKYWRHMCDVEKDAIRNIVMGTQDETDVQKLLKDRKIYCAKLETAELGGDKLKKHFMDEVFIPHISEDRMWGHLDESDDRKETVVGGQTDGAYKSMSRYYLYQDLINYMKYITIKKILPRNHRFDCFFDKFCYLCSQIVKDHKKDEDSIFFNKYMLENLKGENDGSGSGSGSDGSGSSSSSSGASGKVNPVKVGEDDEAKLDEVGEDDENDGGDDDDTTSTAAAAGASGATTAGSGMRSSSSSNSDSDSDSSSSSSGSD</sequence>
<feature type="compositionally biased region" description="Low complexity" evidence="1">
    <location>
        <begin position="715"/>
        <end position="743"/>
    </location>
</feature>